<evidence type="ECO:0000313" key="2">
    <source>
        <dbReference type="Proteomes" id="UP000035540"/>
    </source>
</evidence>
<dbReference type="KEGG" id="cted:CTEST_07930"/>
<dbReference type="PATRIC" id="fig|136857.5.peg.1576"/>
<dbReference type="InterPro" id="IPR017517">
    <property type="entry name" value="Maleyloyr_isom"/>
</dbReference>
<dbReference type="SUPFAM" id="SSF109854">
    <property type="entry name" value="DinB/YfiT-like putative metalloenzymes"/>
    <property type="match status" value="1"/>
</dbReference>
<protein>
    <submittedName>
        <fullName evidence="1">Putative TIGR03085 family protein</fullName>
    </submittedName>
</protein>
<dbReference type="NCBIfam" id="TIGR03083">
    <property type="entry name" value="maleylpyruvate isomerase family mycothiol-dependent enzyme"/>
    <property type="match status" value="1"/>
</dbReference>
<keyword evidence="2" id="KW-1185">Reference proteome</keyword>
<name>A0A0G3H6I8_9CORY</name>
<dbReference type="AlphaFoldDB" id="A0A0G3H6I8"/>
<organism evidence="1 2">
    <name type="scientific">Corynebacterium testudinoris</name>
    <dbReference type="NCBI Taxonomy" id="136857"/>
    <lineage>
        <taxon>Bacteria</taxon>
        <taxon>Bacillati</taxon>
        <taxon>Actinomycetota</taxon>
        <taxon>Actinomycetes</taxon>
        <taxon>Mycobacteriales</taxon>
        <taxon>Corynebacteriaceae</taxon>
        <taxon>Corynebacterium</taxon>
    </lineage>
</organism>
<reference evidence="1 2" key="1">
    <citation type="journal article" date="2015" name="Genome Announc.">
        <title>Complete Genome Sequence of the Type Strain Corynebacterium testudinoris DSM 44614, Recovered from Necrotic Lesions in the Mouth of a Tortoise.</title>
        <authorList>
            <person name="Ruckert C."/>
            <person name="Kriete M."/>
            <person name="Jaenicke S."/>
            <person name="Winkler A."/>
            <person name="Tauch A."/>
        </authorList>
    </citation>
    <scope>NUCLEOTIDE SEQUENCE [LARGE SCALE GENOMIC DNA]</scope>
    <source>
        <strain evidence="1 2">DSM 44614</strain>
    </source>
</reference>
<dbReference type="EMBL" id="CP011545">
    <property type="protein sequence ID" value="AKK09016.1"/>
    <property type="molecule type" value="Genomic_DNA"/>
</dbReference>
<sequence>MHPSTMLGCMTFSATERRNLADLFLELGPDAPTLCEGWTTKDLATHLLIREHRPLAAAGMFVPLLKGQLEKTTEAVEQRPYEDIVGEWAAGPGRLSPARYADRLMNTTEHFIHHEDVRRGGSTYEKRDFSEAVNDELYGSLNMMAPRLLKNSEVPVVLSPIGRERIVCADKRGVADNGEGVVRVSGDVGELLLWVFGRDAADVVVEGNVGDVRKSGV</sequence>
<accession>A0A0G3H6I8</accession>
<dbReference type="InterPro" id="IPR034660">
    <property type="entry name" value="DinB/YfiT-like"/>
</dbReference>
<evidence type="ECO:0000313" key="1">
    <source>
        <dbReference type="EMBL" id="AKK09016.1"/>
    </source>
</evidence>
<gene>
    <name evidence="1" type="ORF">CTEST_07930</name>
</gene>
<proteinExistence type="predicted"/>
<dbReference type="STRING" id="136857.CTEST_07930"/>
<reference evidence="2" key="2">
    <citation type="submission" date="2015-05" db="EMBL/GenBank/DDBJ databases">
        <title>Complete genome sequence of Corynebacterium testudinoris DSM 44614, recovered from necrotic lesions in the mouth of a tortoise.</title>
        <authorList>
            <person name="Ruckert C."/>
            <person name="Albersmeier A."/>
            <person name="Winkler A."/>
            <person name="Tauch A."/>
        </authorList>
    </citation>
    <scope>NUCLEOTIDE SEQUENCE [LARGE SCALE GENOMIC DNA]</scope>
    <source>
        <strain evidence="2">DSM 44614</strain>
    </source>
</reference>
<dbReference type="InterPro" id="IPR017519">
    <property type="entry name" value="CHP03085"/>
</dbReference>
<dbReference type="NCBIfam" id="TIGR03085">
    <property type="entry name" value="TIGR03085 family metal-binding protein"/>
    <property type="match status" value="1"/>
</dbReference>
<dbReference type="Proteomes" id="UP000035540">
    <property type="component" value="Chromosome"/>
</dbReference>